<gene>
    <name evidence="1" type="ORF">EHW67_20105</name>
</gene>
<protein>
    <submittedName>
        <fullName evidence="1">Uncharacterized protein</fullName>
    </submittedName>
</protein>
<reference evidence="1 2" key="1">
    <citation type="submission" date="2018-11" db="EMBL/GenBank/DDBJ databases">
        <title>Arenibacter aquaticus sp.nov., a marine bacterium isolated from surface seawater in the South China Sea.</title>
        <authorList>
            <person name="Guo J."/>
            <person name="Sun J."/>
        </authorList>
    </citation>
    <scope>NUCLEOTIDE SEQUENCE [LARGE SCALE GENOMIC DNA]</scope>
    <source>
        <strain evidence="1 2">GUO666</strain>
    </source>
</reference>
<evidence type="ECO:0000313" key="1">
    <source>
        <dbReference type="EMBL" id="RTE51665.1"/>
    </source>
</evidence>
<dbReference type="OrthoDB" id="1445783at2"/>
<dbReference type="RefSeq" id="WP_126164203.1">
    <property type="nucleotide sequence ID" value="NZ_RQPJ01000024.1"/>
</dbReference>
<organism evidence="1 2">
    <name type="scientific">Arenibacter aquaticus</name>
    <dbReference type="NCBI Taxonomy" id="2489054"/>
    <lineage>
        <taxon>Bacteria</taxon>
        <taxon>Pseudomonadati</taxon>
        <taxon>Bacteroidota</taxon>
        <taxon>Flavobacteriia</taxon>
        <taxon>Flavobacteriales</taxon>
        <taxon>Flavobacteriaceae</taxon>
        <taxon>Arenibacter</taxon>
    </lineage>
</organism>
<keyword evidence="2" id="KW-1185">Reference proteome</keyword>
<comment type="caution">
    <text evidence="1">The sequence shown here is derived from an EMBL/GenBank/DDBJ whole genome shotgun (WGS) entry which is preliminary data.</text>
</comment>
<accession>A0A430JY60</accession>
<evidence type="ECO:0000313" key="2">
    <source>
        <dbReference type="Proteomes" id="UP000267585"/>
    </source>
</evidence>
<proteinExistence type="predicted"/>
<dbReference type="AlphaFoldDB" id="A0A430JY60"/>
<dbReference type="Proteomes" id="UP000267585">
    <property type="component" value="Unassembled WGS sequence"/>
</dbReference>
<sequence length="84" mass="9640">MKERMIKLIWDFRGESAANTAKHHKIHLEEYIQAQKLHKNITGNVAINAMHAIAFLVVNESEMIPVRDALKPHRGEVYVPTDHS</sequence>
<name>A0A430JY60_9FLAO</name>
<dbReference type="EMBL" id="RQPJ01000024">
    <property type="protein sequence ID" value="RTE51665.1"/>
    <property type="molecule type" value="Genomic_DNA"/>
</dbReference>